<evidence type="ECO:0000313" key="1">
    <source>
        <dbReference type="EnsemblPlants" id="PGSC0003DMT400011180"/>
    </source>
</evidence>
<dbReference type="Proteomes" id="UP000011115">
    <property type="component" value="Unassembled WGS sequence"/>
</dbReference>
<dbReference type="InParanoid" id="M0ZZ57"/>
<evidence type="ECO:0000313" key="2">
    <source>
        <dbReference type="Proteomes" id="UP000011115"/>
    </source>
</evidence>
<dbReference type="HOGENOM" id="CLU_2459071_0_0_1"/>
<dbReference type="AlphaFoldDB" id="M0ZZ57"/>
<sequence>MWYGEGDVYPDLTPTLCRQRGCFQYCCGCISKFTIRIAEEKLAKLNSPTPNQPTKSLSKFCTLIHVLQVANASGAWKAISKSITKSLFN</sequence>
<dbReference type="PaxDb" id="4113-PGSC0003DMT400011180"/>
<reference evidence="2" key="1">
    <citation type="journal article" date="2011" name="Nature">
        <title>Genome sequence and analysis of the tuber crop potato.</title>
        <authorList>
            <consortium name="The Potato Genome Sequencing Consortium"/>
        </authorList>
    </citation>
    <scope>NUCLEOTIDE SEQUENCE [LARGE SCALE GENOMIC DNA]</scope>
    <source>
        <strain evidence="2">cv. DM1-3 516 R44</strain>
    </source>
</reference>
<name>M0ZZ57_SOLTU</name>
<reference evidence="1" key="2">
    <citation type="submission" date="2015-06" db="UniProtKB">
        <authorList>
            <consortium name="EnsemblPlants"/>
        </authorList>
    </citation>
    <scope>IDENTIFICATION</scope>
    <source>
        <strain evidence="1">DM1-3 516 R44</strain>
    </source>
</reference>
<dbReference type="Gramene" id="PGSC0003DMT400011180">
    <property type="protein sequence ID" value="PGSC0003DMT400011180"/>
    <property type="gene ID" value="PGSC0003DMG400004376"/>
</dbReference>
<accession>M0ZZ57</accession>
<protein>
    <submittedName>
        <fullName evidence="1">Uncharacterized protein</fullName>
    </submittedName>
</protein>
<dbReference type="EnsemblPlants" id="PGSC0003DMT400011180">
    <property type="protein sequence ID" value="PGSC0003DMT400011180"/>
    <property type="gene ID" value="PGSC0003DMG400004376"/>
</dbReference>
<organism evidence="1 2">
    <name type="scientific">Solanum tuberosum</name>
    <name type="common">Potato</name>
    <dbReference type="NCBI Taxonomy" id="4113"/>
    <lineage>
        <taxon>Eukaryota</taxon>
        <taxon>Viridiplantae</taxon>
        <taxon>Streptophyta</taxon>
        <taxon>Embryophyta</taxon>
        <taxon>Tracheophyta</taxon>
        <taxon>Spermatophyta</taxon>
        <taxon>Magnoliopsida</taxon>
        <taxon>eudicotyledons</taxon>
        <taxon>Gunneridae</taxon>
        <taxon>Pentapetalae</taxon>
        <taxon>asterids</taxon>
        <taxon>lamiids</taxon>
        <taxon>Solanales</taxon>
        <taxon>Solanaceae</taxon>
        <taxon>Solanoideae</taxon>
        <taxon>Solaneae</taxon>
        <taxon>Solanum</taxon>
    </lineage>
</organism>
<proteinExistence type="predicted"/>
<keyword evidence="2" id="KW-1185">Reference proteome</keyword>